<keyword evidence="3" id="KW-1185">Reference proteome</keyword>
<evidence type="ECO:0000313" key="3">
    <source>
        <dbReference type="Proteomes" id="UP000798951"/>
    </source>
</evidence>
<keyword evidence="1" id="KW-0812">Transmembrane</keyword>
<name>A0ABQ6YM41_9NOCA</name>
<dbReference type="RefSeq" id="WP_157102009.1">
    <property type="nucleotide sequence ID" value="NZ_VMSD01000004.1"/>
</dbReference>
<evidence type="ECO:0000256" key="1">
    <source>
        <dbReference type="SAM" id="Phobius"/>
    </source>
</evidence>
<protein>
    <submittedName>
        <fullName evidence="2">Uncharacterized protein</fullName>
    </submittedName>
</protein>
<gene>
    <name evidence="2" type="ORF">FNL39_104276</name>
</gene>
<dbReference type="EMBL" id="VMSD01000004">
    <property type="protein sequence ID" value="KAF0846854.1"/>
    <property type="molecule type" value="Genomic_DNA"/>
</dbReference>
<feature type="transmembrane region" description="Helical" evidence="1">
    <location>
        <begin position="20"/>
        <end position="53"/>
    </location>
</feature>
<keyword evidence="1" id="KW-0472">Membrane</keyword>
<accession>A0ABQ6YM41</accession>
<proteinExistence type="predicted"/>
<organism evidence="2 3">
    <name type="scientific">Nocardia caishijiensis</name>
    <dbReference type="NCBI Taxonomy" id="184756"/>
    <lineage>
        <taxon>Bacteria</taxon>
        <taxon>Bacillati</taxon>
        <taxon>Actinomycetota</taxon>
        <taxon>Actinomycetes</taxon>
        <taxon>Mycobacteriales</taxon>
        <taxon>Nocardiaceae</taxon>
        <taxon>Nocardia</taxon>
    </lineage>
</organism>
<comment type="caution">
    <text evidence="2">The sequence shown here is derived from an EMBL/GenBank/DDBJ whole genome shotgun (WGS) entry which is preliminary data.</text>
</comment>
<keyword evidence="1" id="KW-1133">Transmembrane helix</keyword>
<sequence length="67" mass="6870">MTHSRNRTPNTTSTDLTSTAIMLATCVFFLFGLTTLTGSLAIAALGALGLAAAMATATKMVGLNNHL</sequence>
<evidence type="ECO:0000313" key="2">
    <source>
        <dbReference type="EMBL" id="KAF0846854.1"/>
    </source>
</evidence>
<dbReference type="Proteomes" id="UP000798951">
    <property type="component" value="Unassembled WGS sequence"/>
</dbReference>
<reference evidence="2 3" key="1">
    <citation type="submission" date="2019-07" db="EMBL/GenBank/DDBJ databases">
        <title>Genomic Encyclopedia of Type Strains, Phase IV (KMG-IV): sequencing the most valuable type-strain genomes for metagenomic binning, comparative biology and taxonomic classification.</title>
        <authorList>
            <person name="Goeker M."/>
        </authorList>
    </citation>
    <scope>NUCLEOTIDE SEQUENCE [LARGE SCALE GENOMIC DNA]</scope>
    <source>
        <strain evidence="2 3">DSM 44831</strain>
    </source>
</reference>